<evidence type="ECO:0000256" key="1">
    <source>
        <dbReference type="SAM" id="MobiDB-lite"/>
    </source>
</evidence>
<dbReference type="GO" id="GO:0005886">
    <property type="term" value="C:plasma membrane"/>
    <property type="evidence" value="ECO:0007669"/>
    <property type="project" value="TreeGrafter"/>
</dbReference>
<protein>
    <submittedName>
        <fullName evidence="3">Regulator of G protein signaling superfamily</fullName>
    </submittedName>
</protein>
<name>A0A6A6U756_9PEZI</name>
<dbReference type="InterPro" id="IPR016137">
    <property type="entry name" value="RGS"/>
</dbReference>
<dbReference type="OrthoDB" id="5584247at2759"/>
<evidence type="ECO:0000259" key="2">
    <source>
        <dbReference type="PROSITE" id="PS50132"/>
    </source>
</evidence>
<dbReference type="SMART" id="SM00315">
    <property type="entry name" value="RGS"/>
    <property type="match status" value="1"/>
</dbReference>
<dbReference type="Gene3D" id="1.10.167.10">
    <property type="entry name" value="Regulator of G-protein Signalling 4, domain 2"/>
    <property type="match status" value="1"/>
</dbReference>
<evidence type="ECO:0000313" key="4">
    <source>
        <dbReference type="Proteomes" id="UP000799302"/>
    </source>
</evidence>
<feature type="region of interest" description="Disordered" evidence="1">
    <location>
        <begin position="125"/>
        <end position="144"/>
    </location>
</feature>
<dbReference type="InterPro" id="IPR052246">
    <property type="entry name" value="Cell_Polariz_PKAAnc"/>
</dbReference>
<feature type="domain" description="RGS" evidence="2">
    <location>
        <begin position="188"/>
        <end position="258"/>
    </location>
</feature>
<dbReference type="EMBL" id="MU004237">
    <property type="protein sequence ID" value="KAF2667780.1"/>
    <property type="molecule type" value="Genomic_DNA"/>
</dbReference>
<proteinExistence type="predicted"/>
<accession>A0A6A6U756</accession>
<sequence length="294" mass="33209">MEELDLPTDRSRLPTLFEVLSRQTLPPVDLFSLYIYMRDQQRSVDYLDFWLDVTQHMSLCRHYVRELTVIMEDPEDEEKIVSQSDKKKHYDWSISQFLRQIPMDSRTPSSITPSDAIESAEIDPSISGLPAEKPATDQPAAHPPVAASLDEIPSIIRPRSVRSMDSRSLTISNITSGDLSSVMPEVVDREAVRASAERILHTYLLPGAEREIVLPRNTLMEVSNMIKREDRDDPEVFEQAKDYVFQAIERDAYPGFLQLKALGNMVPGTLEYNDLGSFCLLPLPSTPSCPIGLG</sequence>
<dbReference type="PANTHER" id="PTHR13155">
    <property type="entry name" value="A-KINASE ANCHOR PROTEINS"/>
    <property type="match status" value="1"/>
</dbReference>
<keyword evidence="4" id="KW-1185">Reference proteome</keyword>
<reference evidence="3" key="1">
    <citation type="journal article" date="2020" name="Stud. Mycol.">
        <title>101 Dothideomycetes genomes: a test case for predicting lifestyles and emergence of pathogens.</title>
        <authorList>
            <person name="Haridas S."/>
            <person name="Albert R."/>
            <person name="Binder M."/>
            <person name="Bloem J."/>
            <person name="Labutti K."/>
            <person name="Salamov A."/>
            <person name="Andreopoulos B."/>
            <person name="Baker S."/>
            <person name="Barry K."/>
            <person name="Bills G."/>
            <person name="Bluhm B."/>
            <person name="Cannon C."/>
            <person name="Castanera R."/>
            <person name="Culley D."/>
            <person name="Daum C."/>
            <person name="Ezra D."/>
            <person name="Gonzalez J."/>
            <person name="Henrissat B."/>
            <person name="Kuo A."/>
            <person name="Liang C."/>
            <person name="Lipzen A."/>
            <person name="Lutzoni F."/>
            <person name="Magnuson J."/>
            <person name="Mondo S."/>
            <person name="Nolan M."/>
            <person name="Ohm R."/>
            <person name="Pangilinan J."/>
            <person name="Park H.-J."/>
            <person name="Ramirez L."/>
            <person name="Alfaro M."/>
            <person name="Sun H."/>
            <person name="Tritt A."/>
            <person name="Yoshinaga Y."/>
            <person name="Zwiers L.-H."/>
            <person name="Turgeon B."/>
            <person name="Goodwin S."/>
            <person name="Spatafora J."/>
            <person name="Crous P."/>
            <person name="Grigoriev I."/>
        </authorList>
    </citation>
    <scope>NUCLEOTIDE SEQUENCE</scope>
    <source>
        <strain evidence="3">CBS 115976</strain>
    </source>
</reference>
<dbReference type="AlphaFoldDB" id="A0A6A6U756"/>
<dbReference type="PROSITE" id="PS50132">
    <property type="entry name" value="RGS"/>
    <property type="match status" value="1"/>
</dbReference>
<evidence type="ECO:0000313" key="3">
    <source>
        <dbReference type="EMBL" id="KAF2667780.1"/>
    </source>
</evidence>
<dbReference type="InterPro" id="IPR044926">
    <property type="entry name" value="RGS_subdomain_2"/>
</dbReference>
<dbReference type="GO" id="GO:0008104">
    <property type="term" value="P:intracellular protein localization"/>
    <property type="evidence" value="ECO:0007669"/>
    <property type="project" value="TreeGrafter"/>
</dbReference>
<dbReference type="SUPFAM" id="SSF48097">
    <property type="entry name" value="Regulator of G-protein signaling, RGS"/>
    <property type="match status" value="1"/>
</dbReference>
<dbReference type="PANTHER" id="PTHR13155:SF1">
    <property type="entry name" value="A-KINASE ANCHOR PROTEIN 10, MITOCHONDRIAL"/>
    <property type="match status" value="1"/>
</dbReference>
<dbReference type="Pfam" id="PF00615">
    <property type="entry name" value="RGS"/>
    <property type="match status" value="1"/>
</dbReference>
<dbReference type="InterPro" id="IPR036305">
    <property type="entry name" value="RGS_sf"/>
</dbReference>
<gene>
    <name evidence="3" type="ORF">BT63DRAFT_480698</name>
</gene>
<organism evidence="3 4">
    <name type="scientific">Microthyrium microscopicum</name>
    <dbReference type="NCBI Taxonomy" id="703497"/>
    <lineage>
        <taxon>Eukaryota</taxon>
        <taxon>Fungi</taxon>
        <taxon>Dikarya</taxon>
        <taxon>Ascomycota</taxon>
        <taxon>Pezizomycotina</taxon>
        <taxon>Dothideomycetes</taxon>
        <taxon>Dothideomycetes incertae sedis</taxon>
        <taxon>Microthyriales</taxon>
        <taxon>Microthyriaceae</taxon>
        <taxon>Microthyrium</taxon>
    </lineage>
</organism>
<dbReference type="Proteomes" id="UP000799302">
    <property type="component" value="Unassembled WGS sequence"/>
</dbReference>